<evidence type="ECO:0000313" key="1">
    <source>
        <dbReference type="EMBL" id="KAJ8881255.1"/>
    </source>
</evidence>
<organism evidence="1 2">
    <name type="scientific">Dryococelus australis</name>
    <dbReference type="NCBI Taxonomy" id="614101"/>
    <lineage>
        <taxon>Eukaryota</taxon>
        <taxon>Metazoa</taxon>
        <taxon>Ecdysozoa</taxon>
        <taxon>Arthropoda</taxon>
        <taxon>Hexapoda</taxon>
        <taxon>Insecta</taxon>
        <taxon>Pterygota</taxon>
        <taxon>Neoptera</taxon>
        <taxon>Polyneoptera</taxon>
        <taxon>Phasmatodea</taxon>
        <taxon>Verophasmatodea</taxon>
        <taxon>Anareolatae</taxon>
        <taxon>Phasmatidae</taxon>
        <taxon>Eurycanthinae</taxon>
        <taxon>Dryococelus</taxon>
    </lineage>
</organism>
<dbReference type="EMBL" id="JARBHB010000006">
    <property type="protein sequence ID" value="KAJ8881255.1"/>
    <property type="molecule type" value="Genomic_DNA"/>
</dbReference>
<accession>A0ABQ9HAF4</accession>
<proteinExistence type="predicted"/>
<comment type="caution">
    <text evidence="1">The sequence shown here is derived from an EMBL/GenBank/DDBJ whole genome shotgun (WGS) entry which is preliminary data.</text>
</comment>
<keyword evidence="2" id="KW-1185">Reference proteome</keyword>
<reference evidence="1 2" key="1">
    <citation type="submission" date="2023-02" db="EMBL/GenBank/DDBJ databases">
        <title>LHISI_Scaffold_Assembly.</title>
        <authorList>
            <person name="Stuart O.P."/>
            <person name="Cleave R."/>
            <person name="Magrath M.J.L."/>
            <person name="Mikheyev A.S."/>
        </authorList>
    </citation>
    <scope>NUCLEOTIDE SEQUENCE [LARGE SCALE GENOMIC DNA]</scope>
    <source>
        <strain evidence="1">Daus_M_001</strain>
        <tissue evidence="1">Leg muscle</tissue>
    </source>
</reference>
<gene>
    <name evidence="1" type="ORF">PR048_017731</name>
</gene>
<protein>
    <submittedName>
        <fullName evidence="1">Uncharacterized protein</fullName>
    </submittedName>
</protein>
<dbReference type="Proteomes" id="UP001159363">
    <property type="component" value="Chromosome 5"/>
</dbReference>
<evidence type="ECO:0000313" key="2">
    <source>
        <dbReference type="Proteomes" id="UP001159363"/>
    </source>
</evidence>
<sequence>MGSEQANRSDTAARSLWGLVMGGVIAEDLVTYLAKQAFLRHKGRSEIPVLYEAGQYPAGKWCCPAAPGRRHCAAIIVALERFILNLIIPNIRLIKSEVDGPNPTPAMQWISLQLLVPGFLGASPVAWETGDPRENTPTNVIVRHDFHMRKSGVTRPGIEPGSRSWEACRLFSQPPWPSNPAENRDTRTAAVRWVTSEGGGGERIPGGRWTPLSLERTRGRARANKLAEQTEQR</sequence>
<name>A0ABQ9HAF4_9NEOP</name>